<accession>A0A5B9DRY4</accession>
<keyword evidence="2" id="KW-0238">DNA-binding</keyword>
<dbReference type="Pfam" id="PF07729">
    <property type="entry name" value="FCD"/>
    <property type="match status" value="1"/>
</dbReference>
<dbReference type="OrthoDB" id="9805385at2"/>
<proteinExistence type="predicted"/>
<dbReference type="CDD" id="cd07377">
    <property type="entry name" value="WHTH_GntR"/>
    <property type="match status" value="1"/>
</dbReference>
<dbReference type="SMART" id="SM00345">
    <property type="entry name" value="HTH_GNTR"/>
    <property type="match status" value="1"/>
</dbReference>
<keyword evidence="5" id="KW-1185">Reference proteome</keyword>
<dbReference type="PANTHER" id="PTHR43537:SF44">
    <property type="entry name" value="GNTR FAMILY REGULATORY PROTEIN"/>
    <property type="match status" value="1"/>
</dbReference>
<dbReference type="Gene3D" id="1.10.10.10">
    <property type="entry name" value="Winged helix-like DNA-binding domain superfamily/Winged helix DNA-binding domain"/>
    <property type="match status" value="1"/>
</dbReference>
<gene>
    <name evidence="4" type="ORF">FNA67_16535</name>
</gene>
<dbReference type="SUPFAM" id="SSF46785">
    <property type="entry name" value="Winged helix' DNA-binding domain"/>
    <property type="match status" value="1"/>
</dbReference>
<keyword evidence="1" id="KW-0805">Transcription regulation</keyword>
<dbReference type="EMBL" id="CP041690">
    <property type="protein sequence ID" value="QEE21695.1"/>
    <property type="molecule type" value="Genomic_DNA"/>
</dbReference>
<dbReference type="GO" id="GO:0003700">
    <property type="term" value="F:DNA-binding transcription factor activity"/>
    <property type="evidence" value="ECO:0007669"/>
    <property type="project" value="InterPro"/>
</dbReference>
<sequence length="260" mass="27849">MTRIAEGGKAEGPTAAEAVAHELATLILGQLSPGEKLPSEAELAARYGVSRLTMREAVKMVAGRGLLEVSRGRRAVVREPNGAVFSDFLTAIVQYDAKGLFDLVELRLSLEVQSATLAAKRASRPAIAAIEAALQGMRVAEEELRSGRDPAGSELRFQGYDMGFHEAVALASGNRILVYLFEAMADPLQESFFISRRGNELRGHTLADTIAAHQRILDAITQGSPRKAGEAMRVHLENTEGDIRAALSLLSATPSARTAT</sequence>
<dbReference type="GO" id="GO:0003677">
    <property type="term" value="F:DNA binding"/>
    <property type="evidence" value="ECO:0007669"/>
    <property type="project" value="UniProtKB-KW"/>
</dbReference>
<evidence type="ECO:0000256" key="2">
    <source>
        <dbReference type="ARBA" id="ARBA00023125"/>
    </source>
</evidence>
<evidence type="ECO:0000313" key="4">
    <source>
        <dbReference type="EMBL" id="QEE21695.1"/>
    </source>
</evidence>
<dbReference type="InterPro" id="IPR036388">
    <property type="entry name" value="WH-like_DNA-bd_sf"/>
</dbReference>
<dbReference type="SUPFAM" id="SSF48008">
    <property type="entry name" value="GntR ligand-binding domain-like"/>
    <property type="match status" value="1"/>
</dbReference>
<dbReference type="Gene3D" id="1.20.120.530">
    <property type="entry name" value="GntR ligand-binding domain-like"/>
    <property type="match status" value="1"/>
</dbReference>
<evidence type="ECO:0000256" key="1">
    <source>
        <dbReference type="ARBA" id="ARBA00023015"/>
    </source>
</evidence>
<dbReference type="RefSeq" id="WP_147657034.1">
    <property type="nucleotide sequence ID" value="NZ_BMFM01000001.1"/>
</dbReference>
<dbReference type="PROSITE" id="PS50949">
    <property type="entry name" value="HTH_GNTR"/>
    <property type="match status" value="1"/>
</dbReference>
<protein>
    <submittedName>
        <fullName evidence="4">FadR family transcriptional regulator</fullName>
    </submittedName>
</protein>
<dbReference type="SMART" id="SM00895">
    <property type="entry name" value="FCD"/>
    <property type="match status" value="1"/>
</dbReference>
<dbReference type="KEGG" id="yti:FNA67_16535"/>
<evidence type="ECO:0000313" key="5">
    <source>
        <dbReference type="Proteomes" id="UP000321062"/>
    </source>
</evidence>
<keyword evidence="3" id="KW-0804">Transcription</keyword>
<dbReference type="AlphaFoldDB" id="A0A5B9DRY4"/>
<dbReference type="PANTHER" id="PTHR43537">
    <property type="entry name" value="TRANSCRIPTIONAL REGULATOR, GNTR FAMILY"/>
    <property type="match status" value="1"/>
</dbReference>
<dbReference type="InterPro" id="IPR008920">
    <property type="entry name" value="TF_FadR/GntR_C"/>
</dbReference>
<reference evidence="4 5" key="1">
    <citation type="journal article" date="2015" name="Int. J. Syst. Evol. Microbiol.">
        <title>Youhaiella tibetensis gen. nov., sp. nov., isolated from subsurface sediment.</title>
        <authorList>
            <person name="Wang Y.X."/>
            <person name="Huang F.Q."/>
            <person name="Nogi Y."/>
            <person name="Pang S.J."/>
            <person name="Wang P.K."/>
            <person name="Lv J."/>
        </authorList>
    </citation>
    <scope>NUCLEOTIDE SEQUENCE [LARGE SCALE GENOMIC DNA]</scope>
    <source>
        <strain evidence="5">fig4</strain>
    </source>
</reference>
<evidence type="ECO:0000256" key="3">
    <source>
        <dbReference type="ARBA" id="ARBA00023163"/>
    </source>
</evidence>
<dbReference type="InterPro" id="IPR011711">
    <property type="entry name" value="GntR_C"/>
</dbReference>
<dbReference type="Pfam" id="PF00392">
    <property type="entry name" value="GntR"/>
    <property type="match status" value="1"/>
</dbReference>
<organism evidence="4 5">
    <name type="scientific">Paradevosia tibetensis</name>
    <dbReference type="NCBI Taxonomy" id="1447062"/>
    <lineage>
        <taxon>Bacteria</taxon>
        <taxon>Pseudomonadati</taxon>
        <taxon>Pseudomonadota</taxon>
        <taxon>Alphaproteobacteria</taxon>
        <taxon>Hyphomicrobiales</taxon>
        <taxon>Devosiaceae</taxon>
        <taxon>Paradevosia</taxon>
    </lineage>
</organism>
<dbReference type="InterPro" id="IPR036390">
    <property type="entry name" value="WH_DNA-bd_sf"/>
</dbReference>
<dbReference type="Proteomes" id="UP000321062">
    <property type="component" value="Chromosome"/>
</dbReference>
<dbReference type="PRINTS" id="PR00035">
    <property type="entry name" value="HTHGNTR"/>
</dbReference>
<dbReference type="InterPro" id="IPR000524">
    <property type="entry name" value="Tscrpt_reg_HTH_GntR"/>
</dbReference>
<name>A0A5B9DRY4_9HYPH</name>